<organism evidence="2 3">
    <name type="scientific">Bradyrhizobium jicamae</name>
    <dbReference type="NCBI Taxonomy" id="280332"/>
    <lineage>
        <taxon>Bacteria</taxon>
        <taxon>Pseudomonadati</taxon>
        <taxon>Pseudomonadota</taxon>
        <taxon>Alphaproteobacteria</taxon>
        <taxon>Hyphomicrobiales</taxon>
        <taxon>Nitrobacteraceae</taxon>
        <taxon>Bradyrhizobium</taxon>
    </lineage>
</organism>
<proteinExistence type="predicted"/>
<dbReference type="OrthoDB" id="8250816at2"/>
<dbReference type="AlphaFoldDB" id="A0A0R3KUG9"/>
<feature type="region of interest" description="Disordered" evidence="1">
    <location>
        <begin position="1"/>
        <end position="28"/>
    </location>
</feature>
<gene>
    <name evidence="2" type="ORF">CQ12_39340</name>
</gene>
<evidence type="ECO:0000313" key="2">
    <source>
        <dbReference type="EMBL" id="KRQ97092.1"/>
    </source>
</evidence>
<evidence type="ECO:0000256" key="1">
    <source>
        <dbReference type="SAM" id="MobiDB-lite"/>
    </source>
</evidence>
<protein>
    <submittedName>
        <fullName evidence="2">Uncharacterized protein</fullName>
    </submittedName>
</protein>
<dbReference type="EMBL" id="LLXZ01000193">
    <property type="protein sequence ID" value="KRQ97092.1"/>
    <property type="molecule type" value="Genomic_DNA"/>
</dbReference>
<keyword evidence="3" id="KW-1185">Reference proteome</keyword>
<sequence>MNAGAADLGATGPQAGVTLDTAESGSDGTPAALLRRAFEKALIAVATQVISDSQSDMDEAMSELDDG</sequence>
<comment type="caution">
    <text evidence="2">The sequence shown here is derived from an EMBL/GenBank/DDBJ whole genome shotgun (WGS) entry which is preliminary data.</text>
</comment>
<reference evidence="2 3" key="1">
    <citation type="submission" date="2014-03" db="EMBL/GenBank/DDBJ databases">
        <title>Bradyrhizobium valentinum sp. nov., isolated from effective nodules of Lupinus mariae-josephae, a lupine endemic of basic-lime soils in Eastern Spain.</title>
        <authorList>
            <person name="Duran D."/>
            <person name="Rey L."/>
            <person name="Navarro A."/>
            <person name="Busquets A."/>
            <person name="Imperial J."/>
            <person name="Ruiz-Argueso T."/>
        </authorList>
    </citation>
    <scope>NUCLEOTIDE SEQUENCE [LARGE SCALE GENOMIC DNA]</scope>
    <source>
        <strain evidence="2 3">PAC68</strain>
    </source>
</reference>
<accession>A0A0R3KUG9</accession>
<evidence type="ECO:0000313" key="3">
    <source>
        <dbReference type="Proteomes" id="UP000050863"/>
    </source>
</evidence>
<dbReference type="Proteomes" id="UP000050863">
    <property type="component" value="Unassembled WGS sequence"/>
</dbReference>
<name>A0A0R3KUG9_9BRAD</name>